<dbReference type="HAMAP" id="MF_00434">
    <property type="entry name" value="Pterin_4_alpha"/>
    <property type="match status" value="1"/>
</dbReference>
<dbReference type="EC" id="4.2.1.96" evidence="4"/>
<dbReference type="eggNOG" id="COG2154">
    <property type="taxonomic scope" value="Bacteria"/>
</dbReference>
<dbReference type="Pfam" id="PF01329">
    <property type="entry name" value="Pterin_4a"/>
    <property type="match status" value="1"/>
</dbReference>
<organism evidence="5">
    <name type="scientific">Cereibacter sphaeroides (strain ATCC 17025 / ATH 2.4.3)</name>
    <name type="common">Rhodobacter sphaeroides</name>
    <dbReference type="NCBI Taxonomy" id="349102"/>
    <lineage>
        <taxon>Bacteria</taxon>
        <taxon>Pseudomonadati</taxon>
        <taxon>Pseudomonadota</taxon>
        <taxon>Alphaproteobacteria</taxon>
        <taxon>Rhodobacterales</taxon>
        <taxon>Paracoccaceae</taxon>
        <taxon>Cereibacter</taxon>
    </lineage>
</organism>
<dbReference type="STRING" id="349102.Rsph17025_0254"/>
<dbReference type="SUPFAM" id="SSF55248">
    <property type="entry name" value="PCD-like"/>
    <property type="match status" value="1"/>
</dbReference>
<dbReference type="PANTHER" id="PTHR12599">
    <property type="entry name" value="PTERIN-4-ALPHA-CARBINOLAMINE DEHYDRATASE"/>
    <property type="match status" value="1"/>
</dbReference>
<dbReference type="NCBIfam" id="NF002018">
    <property type="entry name" value="PRK00823.1-3"/>
    <property type="match status" value="1"/>
</dbReference>
<proteinExistence type="inferred from homology"/>
<dbReference type="CDD" id="cd00914">
    <property type="entry name" value="PCD_DCoH_subfamily_b"/>
    <property type="match status" value="1"/>
</dbReference>
<name>A4WP50_CERS5</name>
<evidence type="ECO:0000256" key="2">
    <source>
        <dbReference type="ARBA" id="ARBA00006472"/>
    </source>
</evidence>
<dbReference type="InterPro" id="IPR001533">
    <property type="entry name" value="Pterin_deHydtase"/>
</dbReference>
<keyword evidence="3 4" id="KW-0456">Lyase</keyword>
<protein>
    <recommendedName>
        <fullName evidence="4">Putative pterin-4-alpha-carbinolamine dehydratase</fullName>
        <shortName evidence="4">PHS</shortName>
        <ecNumber evidence="4">4.2.1.96</ecNumber>
    </recommendedName>
    <alternativeName>
        <fullName evidence="4">4-alpha-hydroxy-tetrahydropterin dehydratase</fullName>
    </alternativeName>
    <alternativeName>
        <fullName evidence="4">Pterin carbinolamine dehydratase</fullName>
        <shortName evidence="4">PCD</shortName>
    </alternativeName>
</protein>
<evidence type="ECO:0000256" key="3">
    <source>
        <dbReference type="ARBA" id="ARBA00023239"/>
    </source>
</evidence>
<dbReference type="AlphaFoldDB" id="A4WP50"/>
<gene>
    <name evidence="5" type="ordered locus">Rsph17025_0254</name>
</gene>
<sequence>MPETPDLAPVLAAGWSLSADQRAICKTYRFPDFVAAFGFMTRAALWAEKWNHHPDWRNSYGLVEVTLTSHDAGGLTARDLKLAQKMDALA</sequence>
<dbReference type="EMBL" id="CP000661">
    <property type="protein sequence ID" value="ABP69164.1"/>
    <property type="molecule type" value="Genomic_DNA"/>
</dbReference>
<evidence type="ECO:0000256" key="4">
    <source>
        <dbReference type="HAMAP-Rule" id="MF_00434"/>
    </source>
</evidence>
<accession>A4WP50</accession>
<comment type="similarity">
    <text evidence="2 4">Belongs to the pterin-4-alpha-carbinolamine dehydratase family.</text>
</comment>
<dbReference type="Gene3D" id="3.30.1360.20">
    <property type="entry name" value="Transcriptional coactivator/pterin dehydratase"/>
    <property type="match status" value="1"/>
</dbReference>
<evidence type="ECO:0000256" key="1">
    <source>
        <dbReference type="ARBA" id="ARBA00001554"/>
    </source>
</evidence>
<dbReference type="PANTHER" id="PTHR12599:SF0">
    <property type="entry name" value="PTERIN-4-ALPHA-CARBINOLAMINE DEHYDRATASE"/>
    <property type="match status" value="1"/>
</dbReference>
<dbReference type="KEGG" id="rsq:Rsph17025_0254"/>
<dbReference type="InterPro" id="IPR036428">
    <property type="entry name" value="PCD_sf"/>
</dbReference>
<dbReference type="GO" id="GO:0006729">
    <property type="term" value="P:tetrahydrobiopterin biosynthetic process"/>
    <property type="evidence" value="ECO:0007669"/>
    <property type="project" value="InterPro"/>
</dbReference>
<dbReference type="BioCyc" id="RSPH349102:G1G8M-260-MONOMER"/>
<dbReference type="GO" id="GO:0008124">
    <property type="term" value="F:4-alpha-hydroxytetrahydrobiopterin dehydratase activity"/>
    <property type="evidence" value="ECO:0007669"/>
    <property type="project" value="UniProtKB-UniRule"/>
</dbReference>
<reference evidence="5" key="1">
    <citation type="submission" date="2007-04" db="EMBL/GenBank/DDBJ databases">
        <title>Complete sequence of chromosome of Rhodobacter sphaeroides ATCC 17025.</title>
        <authorList>
            <consortium name="US DOE Joint Genome Institute"/>
            <person name="Copeland A."/>
            <person name="Lucas S."/>
            <person name="Lapidus A."/>
            <person name="Barry K."/>
            <person name="Detter J.C."/>
            <person name="Glavina del Rio T."/>
            <person name="Hammon N."/>
            <person name="Israni S."/>
            <person name="Dalin E."/>
            <person name="Tice H."/>
            <person name="Pitluck S."/>
            <person name="Chertkov O."/>
            <person name="Brettin T."/>
            <person name="Bruce D."/>
            <person name="Han C."/>
            <person name="Schmutz J."/>
            <person name="Larimer F."/>
            <person name="Land M."/>
            <person name="Hauser L."/>
            <person name="Kyrpides N."/>
            <person name="Kim E."/>
            <person name="Richardson P."/>
            <person name="Mackenzie C."/>
            <person name="Choudhary M."/>
            <person name="Donohue T.J."/>
            <person name="Kaplan S."/>
        </authorList>
    </citation>
    <scope>NUCLEOTIDE SEQUENCE [LARGE SCALE GENOMIC DNA]</scope>
    <source>
        <strain evidence="5">ATCC 17025</strain>
    </source>
</reference>
<evidence type="ECO:0000313" key="5">
    <source>
        <dbReference type="EMBL" id="ABP69164.1"/>
    </source>
</evidence>
<comment type="catalytic activity">
    <reaction evidence="1 4">
        <text>(4aS,6R)-4a-hydroxy-L-erythro-5,6,7,8-tetrahydrobiopterin = (6R)-L-erythro-6,7-dihydrobiopterin + H2O</text>
        <dbReference type="Rhea" id="RHEA:11920"/>
        <dbReference type="ChEBI" id="CHEBI:15377"/>
        <dbReference type="ChEBI" id="CHEBI:15642"/>
        <dbReference type="ChEBI" id="CHEBI:43120"/>
        <dbReference type="EC" id="4.2.1.96"/>
    </reaction>
</comment>
<dbReference type="HOGENOM" id="CLU_081974_3_2_5"/>